<comment type="caution">
    <text evidence="1">The sequence shown here is derived from an EMBL/GenBank/DDBJ whole genome shotgun (WGS) entry which is preliminary data.</text>
</comment>
<name>A0ABN8CZT8_9STRA</name>
<dbReference type="EMBL" id="CAKLCB010000265">
    <property type="protein sequence ID" value="CAH0518672.1"/>
    <property type="molecule type" value="Genomic_DNA"/>
</dbReference>
<evidence type="ECO:0000313" key="2">
    <source>
        <dbReference type="Proteomes" id="UP001158986"/>
    </source>
</evidence>
<protein>
    <recommendedName>
        <fullName evidence="3">Reverse transcriptase</fullName>
    </recommendedName>
</protein>
<proteinExistence type="predicted"/>
<accession>A0ABN8CZT8</accession>
<keyword evidence="2" id="KW-1185">Reference proteome</keyword>
<gene>
    <name evidence="1" type="ORF">PBS001_LOCUS5232</name>
</gene>
<evidence type="ECO:0000313" key="1">
    <source>
        <dbReference type="EMBL" id="CAH0518672.1"/>
    </source>
</evidence>
<dbReference type="PANTHER" id="PTHR35450">
    <property type="entry name" value="REVERSE TRANSCRIPTASE DOMAIN-CONTAINING PROTEIN"/>
    <property type="match status" value="1"/>
</dbReference>
<organism evidence="1 2">
    <name type="scientific">Peronospora belbahrii</name>
    <dbReference type="NCBI Taxonomy" id="622444"/>
    <lineage>
        <taxon>Eukaryota</taxon>
        <taxon>Sar</taxon>
        <taxon>Stramenopiles</taxon>
        <taxon>Oomycota</taxon>
        <taxon>Peronosporomycetes</taxon>
        <taxon>Peronosporales</taxon>
        <taxon>Peronosporaceae</taxon>
        <taxon>Peronospora</taxon>
    </lineage>
</organism>
<evidence type="ECO:0008006" key="3">
    <source>
        <dbReference type="Google" id="ProtNLM"/>
    </source>
</evidence>
<dbReference type="PANTHER" id="PTHR35450:SF2">
    <property type="entry name" value="REVERSE TRANSCRIPTASE DOMAIN-CONTAINING PROTEIN"/>
    <property type="match status" value="1"/>
</dbReference>
<sequence>MWVDVRNNLKRYGITMETDPANTDSGTPAQPLQLCVPHHARYLEHRNVLRQVRQHMKLLRWKAWCAHKDQGKTARAHGGLSSGFLTRPRNMWECDYRFAIAALLNMLDTSDVLSRRRLRAHACRWKESLAHVLNHCPGTMDAIRGRHDDALKVIERSLVKTVDGRQGRTELRVNQTVPGMAGLDLRPDLQVYNNDTRTVAVVDLAIAFDQQDGDESSCSGLVEAAVNKTTKYAGIKRHLERQGWKYTSRLLFTALWARWRVNGTSGSAHEGRKAAGRQLSTACIQSSRRI</sequence>
<dbReference type="Proteomes" id="UP001158986">
    <property type="component" value="Unassembled WGS sequence"/>
</dbReference>
<reference evidence="1 2" key="1">
    <citation type="submission" date="2021-11" db="EMBL/GenBank/DDBJ databases">
        <authorList>
            <person name="Islam A."/>
            <person name="Islam S."/>
            <person name="Flora M.S."/>
            <person name="Rahman M."/>
            <person name="Ziaur R.M."/>
            <person name="Epstein J.H."/>
            <person name="Hassan M."/>
            <person name="Klassen M."/>
            <person name="Woodard K."/>
            <person name="Webb A."/>
            <person name="Webby R.J."/>
            <person name="El Zowalaty M.E."/>
        </authorList>
    </citation>
    <scope>NUCLEOTIDE SEQUENCE [LARGE SCALE GENOMIC DNA]</scope>
    <source>
        <strain evidence="1">Pbs1</strain>
    </source>
</reference>